<evidence type="ECO:0000313" key="2">
    <source>
        <dbReference type="Proteomes" id="UP000178043"/>
    </source>
</evidence>
<comment type="caution">
    <text evidence="1">The sequence shown here is derived from an EMBL/GenBank/DDBJ whole genome shotgun (WGS) entry which is preliminary data.</text>
</comment>
<dbReference type="Proteomes" id="UP000178043">
    <property type="component" value="Unassembled WGS sequence"/>
</dbReference>
<dbReference type="AlphaFoldDB" id="A0A1F8HV70"/>
<proteinExistence type="predicted"/>
<sequence>MNHTALIQALEVISTLPKNKPLTIFFAREPLFQLAQKITFRQPVKTFLCPDLGLSVAGFNLKKIIEDRIKYHLVYQEYFNNITKQDIYFFNHVYWDFGLKIIQDLAKKNKVYFYNHFPLQEEEPGQIAPQLLLKYLFGLKHTRIIKSQGNYCSLITNEFIAKNRIRLFTPKINPKLVQEMVANLLPPQTTPKVLVLAGGDLSQPGIDKKNYRKNFAHLIKILLKFYKKKDILVKMHPRFDENIKALKPFINAQTQSLPAELLITPQTELLIALRSTTFSFDRPYLRKLKRIALLNIFYTDSPQRDIFLKMQKGFHLKTFYPGNFDQLVTVLKRNGIHS</sequence>
<evidence type="ECO:0000313" key="1">
    <source>
        <dbReference type="EMBL" id="OGN40940.1"/>
    </source>
</evidence>
<reference evidence="1 2" key="1">
    <citation type="journal article" date="2016" name="Nat. Commun.">
        <title>Thousands of microbial genomes shed light on interconnected biogeochemical processes in an aquifer system.</title>
        <authorList>
            <person name="Anantharaman K."/>
            <person name="Brown C.T."/>
            <person name="Hug L.A."/>
            <person name="Sharon I."/>
            <person name="Castelle C.J."/>
            <person name="Probst A.J."/>
            <person name="Thomas B.C."/>
            <person name="Singh A."/>
            <person name="Wilkins M.J."/>
            <person name="Karaoz U."/>
            <person name="Brodie E.L."/>
            <person name="Williams K.H."/>
            <person name="Hubbard S.S."/>
            <person name="Banfield J.F."/>
        </authorList>
    </citation>
    <scope>NUCLEOTIDE SEQUENCE [LARGE SCALE GENOMIC DNA]</scope>
</reference>
<organism evidence="1 2">
    <name type="scientific">Candidatus Yanofskybacteria bacterium RIFOXYD1_FULL_42_10</name>
    <dbReference type="NCBI Taxonomy" id="1802718"/>
    <lineage>
        <taxon>Bacteria</taxon>
        <taxon>Candidatus Yanofskyibacteriota</taxon>
    </lineage>
</organism>
<protein>
    <submittedName>
        <fullName evidence="1">Uncharacterized protein</fullName>
    </submittedName>
</protein>
<dbReference type="EMBL" id="MGLG01000037">
    <property type="protein sequence ID" value="OGN40940.1"/>
    <property type="molecule type" value="Genomic_DNA"/>
</dbReference>
<gene>
    <name evidence="1" type="ORF">A2606_03635</name>
</gene>
<accession>A0A1F8HV70</accession>
<name>A0A1F8HV70_9BACT</name>